<feature type="transmembrane region" description="Helical" evidence="7">
    <location>
        <begin position="139"/>
        <end position="166"/>
    </location>
</feature>
<keyword evidence="2 7" id="KW-0812">Transmembrane</keyword>
<dbReference type="Proteomes" id="UP000295110">
    <property type="component" value="Unassembled WGS sequence"/>
</dbReference>
<dbReference type="EMBL" id="SMBU01000018">
    <property type="protein sequence ID" value="TCU93801.1"/>
    <property type="molecule type" value="Genomic_DNA"/>
</dbReference>
<feature type="transmembrane region" description="Helical" evidence="7">
    <location>
        <begin position="299"/>
        <end position="321"/>
    </location>
</feature>
<keyword evidence="10" id="KW-1185">Reference proteome</keyword>
<dbReference type="PANTHER" id="PTHR21624">
    <property type="entry name" value="STEROL DESATURASE-RELATED PROTEIN"/>
    <property type="match status" value="1"/>
</dbReference>
<keyword evidence="6 7" id="KW-0472">Membrane</keyword>
<proteinExistence type="predicted"/>
<evidence type="ECO:0000256" key="4">
    <source>
        <dbReference type="ARBA" id="ARBA00023002"/>
    </source>
</evidence>
<dbReference type="AlphaFoldDB" id="A0A4R3USE6"/>
<feature type="transmembrane region" description="Helical" evidence="7">
    <location>
        <begin position="327"/>
        <end position="348"/>
    </location>
</feature>
<name>A0A4R3USE6_ROSSA</name>
<organism evidence="9 10">
    <name type="scientific">Roseateles saccharophilus</name>
    <name type="common">Pseudomonas saccharophila</name>
    <dbReference type="NCBI Taxonomy" id="304"/>
    <lineage>
        <taxon>Bacteria</taxon>
        <taxon>Pseudomonadati</taxon>
        <taxon>Pseudomonadota</taxon>
        <taxon>Betaproteobacteria</taxon>
        <taxon>Burkholderiales</taxon>
        <taxon>Sphaerotilaceae</taxon>
        <taxon>Roseateles</taxon>
    </lineage>
</organism>
<evidence type="ECO:0000313" key="9">
    <source>
        <dbReference type="EMBL" id="TCU93801.1"/>
    </source>
</evidence>
<evidence type="ECO:0000256" key="6">
    <source>
        <dbReference type="ARBA" id="ARBA00023136"/>
    </source>
</evidence>
<evidence type="ECO:0000313" key="10">
    <source>
        <dbReference type="Proteomes" id="UP000295110"/>
    </source>
</evidence>
<dbReference type="GO" id="GO:0050479">
    <property type="term" value="F:glyceryl-ether monooxygenase activity"/>
    <property type="evidence" value="ECO:0007669"/>
    <property type="project" value="TreeGrafter"/>
</dbReference>
<feature type="transmembrane region" description="Helical" evidence="7">
    <location>
        <begin position="75"/>
        <end position="97"/>
    </location>
</feature>
<dbReference type="RefSeq" id="WP_132573294.1">
    <property type="nucleotide sequence ID" value="NZ_CBCSGL010000040.1"/>
</dbReference>
<dbReference type="GO" id="GO:0016020">
    <property type="term" value="C:membrane"/>
    <property type="evidence" value="ECO:0007669"/>
    <property type="project" value="GOC"/>
</dbReference>
<dbReference type="GO" id="GO:0006643">
    <property type="term" value="P:membrane lipid metabolic process"/>
    <property type="evidence" value="ECO:0007669"/>
    <property type="project" value="TreeGrafter"/>
</dbReference>
<keyword evidence="5" id="KW-0443">Lipid metabolism</keyword>
<dbReference type="GO" id="GO:0008610">
    <property type="term" value="P:lipid biosynthetic process"/>
    <property type="evidence" value="ECO:0007669"/>
    <property type="project" value="InterPro"/>
</dbReference>
<evidence type="ECO:0000256" key="7">
    <source>
        <dbReference type="SAM" id="Phobius"/>
    </source>
</evidence>
<dbReference type="PANTHER" id="PTHR21624:SF1">
    <property type="entry name" value="ALKYLGLYCEROL MONOOXYGENASE"/>
    <property type="match status" value="1"/>
</dbReference>
<evidence type="ECO:0000259" key="8">
    <source>
        <dbReference type="Pfam" id="PF04116"/>
    </source>
</evidence>
<dbReference type="GO" id="GO:0012505">
    <property type="term" value="C:endomembrane system"/>
    <property type="evidence" value="ECO:0007669"/>
    <property type="project" value="UniProtKB-SubCell"/>
</dbReference>
<evidence type="ECO:0000256" key="5">
    <source>
        <dbReference type="ARBA" id="ARBA00023098"/>
    </source>
</evidence>
<dbReference type="InterPro" id="IPR006694">
    <property type="entry name" value="Fatty_acid_hydroxylase"/>
</dbReference>
<keyword evidence="4" id="KW-0560">Oxidoreductase</keyword>
<comment type="subcellular location">
    <subcellularLocation>
        <location evidence="1">Endomembrane system</location>
        <topology evidence="1">Multi-pass membrane protein</topology>
    </subcellularLocation>
</comment>
<comment type="caution">
    <text evidence="9">The sequence shown here is derived from an EMBL/GenBank/DDBJ whole genome shotgun (WGS) entry which is preliminary data.</text>
</comment>
<evidence type="ECO:0000256" key="3">
    <source>
        <dbReference type="ARBA" id="ARBA00022989"/>
    </source>
</evidence>
<dbReference type="GO" id="GO:0005506">
    <property type="term" value="F:iron ion binding"/>
    <property type="evidence" value="ECO:0007669"/>
    <property type="project" value="InterPro"/>
</dbReference>
<reference evidence="9 10" key="1">
    <citation type="submission" date="2019-03" db="EMBL/GenBank/DDBJ databases">
        <title>Genomic Encyclopedia of Type Strains, Phase IV (KMG-IV): sequencing the most valuable type-strain genomes for metagenomic binning, comparative biology and taxonomic classification.</title>
        <authorList>
            <person name="Goeker M."/>
        </authorList>
    </citation>
    <scope>NUCLEOTIDE SEQUENCE [LARGE SCALE GENOMIC DNA]</scope>
    <source>
        <strain evidence="9 10">DSM 654</strain>
    </source>
</reference>
<sequence length="360" mass="39610">MAETLLFYALPVFLLCMAAEWAWGHWRGRDNYSLADTLNSLSQGLLSQGVALLTPMAQTGLYAAVHARLALVSPALWHGALSWVLAVLMYDFCDYWLHRVSHESALFWAAHAVHHQSEHFNLSTALRQESFYSVMGAPFFLPMALLGVPTGQFAAAGMVVLLYQFWIHTEHIGRLGWLDRVFSTPSNHRVHHAVNPGYLDRNYGAILVLWDRLFGSFTPETEPCVYGTVKPLASWNPLWAVGQFYAEIWRRMQATSRLADKLRVIFKSPGWMPPGAALAGDLPEVRLARPRFDPPAPRWARRAAVLLFIAMAAGCGAWLSWADALGPLANLAAGAALAAGLWGVGALLSRPLRGPATGSA</sequence>
<evidence type="ECO:0000256" key="1">
    <source>
        <dbReference type="ARBA" id="ARBA00004127"/>
    </source>
</evidence>
<keyword evidence="3 7" id="KW-1133">Transmembrane helix</keyword>
<gene>
    <name evidence="9" type="ORF">EV671_101860</name>
</gene>
<feature type="transmembrane region" description="Helical" evidence="7">
    <location>
        <begin position="42"/>
        <end position="63"/>
    </location>
</feature>
<feature type="domain" description="Fatty acid hydroxylase" evidence="8">
    <location>
        <begin position="83"/>
        <end position="216"/>
    </location>
</feature>
<protein>
    <submittedName>
        <fullName evidence="9">Sterol desaturase/sphingolipid hydroxylase (Fatty acid hydroxylase superfamily)</fullName>
    </submittedName>
</protein>
<accession>A0A4R3USE6</accession>
<dbReference type="InterPro" id="IPR051689">
    <property type="entry name" value="Sterol_desaturase/TMEM195"/>
</dbReference>
<evidence type="ECO:0000256" key="2">
    <source>
        <dbReference type="ARBA" id="ARBA00022692"/>
    </source>
</evidence>
<dbReference type="Pfam" id="PF04116">
    <property type="entry name" value="FA_hydroxylase"/>
    <property type="match status" value="1"/>
</dbReference>
<dbReference type="OrthoDB" id="9770329at2"/>